<organism evidence="2 3">
    <name type="scientific">Spirodela intermedia</name>
    <name type="common">Intermediate duckweed</name>
    <dbReference type="NCBI Taxonomy" id="51605"/>
    <lineage>
        <taxon>Eukaryota</taxon>
        <taxon>Viridiplantae</taxon>
        <taxon>Streptophyta</taxon>
        <taxon>Embryophyta</taxon>
        <taxon>Tracheophyta</taxon>
        <taxon>Spermatophyta</taxon>
        <taxon>Magnoliopsida</taxon>
        <taxon>Liliopsida</taxon>
        <taxon>Araceae</taxon>
        <taxon>Lemnoideae</taxon>
        <taxon>Spirodela</taxon>
    </lineage>
</organism>
<evidence type="ECO:0000313" key="2">
    <source>
        <dbReference type="EMBL" id="CAA7403913.1"/>
    </source>
</evidence>
<dbReference type="PANTHER" id="PTHR31721">
    <property type="entry name" value="OS06G0710300 PROTEIN"/>
    <property type="match status" value="1"/>
</dbReference>
<dbReference type="PANTHER" id="PTHR31721:SF4">
    <property type="entry name" value="OS06G0710300 PROTEIN"/>
    <property type="match status" value="1"/>
</dbReference>
<dbReference type="Proteomes" id="UP000663760">
    <property type="component" value="Chromosome 10"/>
</dbReference>
<proteinExistence type="predicted"/>
<gene>
    <name evidence="2" type="ORF">SI8410_10014591</name>
</gene>
<evidence type="ECO:0000313" key="3">
    <source>
        <dbReference type="Proteomes" id="UP000663760"/>
    </source>
</evidence>
<sequence length="261" mass="27945">MSATGTLRPFLAGSTRGIVSAGDRLWRRARTDVVGLRRSAPAAAAVSSRREDASTAPSACSPPPAAAVSDAIGVGVLEPPPSLDVDTLEALVEKVVYSCRFIALLGVSGSLVGSILCFFKGCVYIATAFLEYFTSRGKPMSVIIEAIDVYLIGTVMLVFGMGIYELFISNLDMAKISSQRSNFLGLFTLQERPRWLDIKSVNELKTKLGHVIVMVLLVGLFDKVQKVGIATPIDLLCLTASILLSSGGLFLLSKLSHPRHK</sequence>
<name>A0A7I8L1M4_SPIIN</name>
<dbReference type="Pfam" id="PF03350">
    <property type="entry name" value="UPF0114"/>
    <property type="match status" value="1"/>
</dbReference>
<evidence type="ECO:0000256" key="1">
    <source>
        <dbReference type="SAM" id="Phobius"/>
    </source>
</evidence>
<protein>
    <submittedName>
        <fullName evidence="2">Uncharacterized protein</fullName>
    </submittedName>
</protein>
<keyword evidence="1" id="KW-1133">Transmembrane helix</keyword>
<accession>A0A7I8L1M4</accession>
<dbReference type="InterPro" id="IPR005134">
    <property type="entry name" value="UPF0114"/>
</dbReference>
<feature type="transmembrane region" description="Helical" evidence="1">
    <location>
        <begin position="101"/>
        <end position="129"/>
    </location>
</feature>
<feature type="transmembrane region" description="Helical" evidence="1">
    <location>
        <begin position="233"/>
        <end position="252"/>
    </location>
</feature>
<reference evidence="2" key="1">
    <citation type="submission" date="2020-02" db="EMBL/GenBank/DDBJ databases">
        <authorList>
            <person name="Scholz U."/>
            <person name="Mascher M."/>
            <person name="Fiebig A."/>
        </authorList>
    </citation>
    <scope>NUCLEOTIDE SEQUENCE</scope>
</reference>
<feature type="transmembrane region" description="Helical" evidence="1">
    <location>
        <begin position="149"/>
        <end position="168"/>
    </location>
</feature>
<dbReference type="AlphaFoldDB" id="A0A7I8L1M4"/>
<keyword evidence="1" id="KW-0812">Transmembrane</keyword>
<dbReference type="EMBL" id="LR746273">
    <property type="protein sequence ID" value="CAA7403913.1"/>
    <property type="molecule type" value="Genomic_DNA"/>
</dbReference>
<keyword evidence="1" id="KW-0472">Membrane</keyword>
<keyword evidence="3" id="KW-1185">Reference proteome</keyword>
<dbReference type="OrthoDB" id="2020089at2759"/>